<keyword evidence="2" id="KW-0732">Signal</keyword>
<feature type="chain" id="PRO_5019620400" evidence="2">
    <location>
        <begin position="24"/>
        <end position="496"/>
    </location>
</feature>
<gene>
    <name evidence="4" type="ORF">D8I30_12750</name>
</gene>
<keyword evidence="5" id="KW-1185">Reference proteome</keyword>
<dbReference type="SUPFAM" id="SSF56954">
    <property type="entry name" value="Outer membrane efflux proteins (OEP)"/>
    <property type="match status" value="1"/>
</dbReference>
<dbReference type="NCBIfam" id="TIGR01845">
    <property type="entry name" value="outer_NodT"/>
    <property type="match status" value="1"/>
</dbReference>
<dbReference type="PROSITE" id="PS51257">
    <property type="entry name" value="PROKAR_LIPOPROTEIN"/>
    <property type="match status" value="1"/>
</dbReference>
<feature type="coiled-coil region" evidence="3">
    <location>
        <begin position="394"/>
        <end position="438"/>
    </location>
</feature>
<protein>
    <submittedName>
        <fullName evidence="4">Efflux transporter outer membrane subunit</fullName>
    </submittedName>
</protein>
<dbReference type="InterPro" id="IPR010131">
    <property type="entry name" value="MdtP/NodT-like"/>
</dbReference>
<keyword evidence="2" id="KW-0564">Palmitate</keyword>
<evidence type="ECO:0000313" key="5">
    <source>
        <dbReference type="Proteomes" id="UP000276984"/>
    </source>
</evidence>
<feature type="signal peptide" evidence="2">
    <location>
        <begin position="1"/>
        <end position="23"/>
    </location>
</feature>
<evidence type="ECO:0000256" key="2">
    <source>
        <dbReference type="RuleBase" id="RU362097"/>
    </source>
</evidence>
<dbReference type="Gene3D" id="2.20.200.10">
    <property type="entry name" value="Outer membrane efflux proteins (OEP)"/>
    <property type="match status" value="1"/>
</dbReference>
<comment type="similarity">
    <text evidence="1 2">Belongs to the outer membrane factor (OMF) (TC 1.B.17) family.</text>
</comment>
<dbReference type="Gene3D" id="1.20.1600.10">
    <property type="entry name" value="Outer membrane efflux proteins (OEP)"/>
    <property type="match status" value="1"/>
</dbReference>
<keyword evidence="3" id="KW-0175">Coiled coil</keyword>
<comment type="subcellular location">
    <subcellularLocation>
        <location evidence="2">Cell membrane</location>
        <topology evidence="2">Lipid-anchor</topology>
    </subcellularLocation>
</comment>
<accession>A0A494RHR8</accession>
<dbReference type="InterPro" id="IPR003423">
    <property type="entry name" value="OMP_efflux"/>
</dbReference>
<keyword evidence="2" id="KW-0472">Membrane</keyword>
<dbReference type="Pfam" id="PF02321">
    <property type="entry name" value="OEP"/>
    <property type="match status" value="2"/>
</dbReference>
<keyword evidence="2" id="KW-0449">Lipoprotein</keyword>
<dbReference type="PANTHER" id="PTHR30203">
    <property type="entry name" value="OUTER MEMBRANE CATION EFFLUX PROTEIN"/>
    <property type="match status" value="1"/>
</dbReference>
<dbReference type="OrthoDB" id="9770517at2"/>
<proteinExistence type="inferred from homology"/>
<dbReference type="PANTHER" id="PTHR30203:SF25">
    <property type="entry name" value="OUTER MEMBRANE PROTEIN-RELATED"/>
    <property type="match status" value="1"/>
</dbReference>
<keyword evidence="2" id="KW-0812">Transmembrane</keyword>
<dbReference type="GO" id="GO:0015562">
    <property type="term" value="F:efflux transmembrane transporter activity"/>
    <property type="evidence" value="ECO:0007669"/>
    <property type="project" value="InterPro"/>
</dbReference>
<sequence>MARATRRRWGLDLILRRMAPALAVWLSACVAGPDSQEPRMQVPEAFSQAPSAVQSDAAWWRGFGDPLLDQLVAEARAANLDLRQAALRVEEARHQVRIVGAAAAPQVSANAQASDNRLSETTSIAPLLGGGGAPGSVPTGAPGTTFATYQVGFDASWELDLAGANRRAVQAAQARVDAAAWTARDAEIILTAEVARSYLDYRALNRRIDVNAQLKAVRAEALTYSQVRRRHGLTTILDERRAERDLAAVDAARQDLIAERAARAHALAGLLGRPPLALSAELAAAPVATGTPDAIPVGLPSDLLRRRPDLRAAERDLAAATADIGVAVADLYPSISLTGAVSLVSGSLAKLISGDSLQTSAGAGLTLPLLDGGRRRATVDLRRTQAQAALLAYQAAVLTALKDVEDALSRLEAERARKARLQAAEAAARDQLAAIQAQNTAGLATGLDLLAARASLLDASDALVQAQAATDQAVVALYKALGGGWDERRVAVSGGT</sequence>
<dbReference type="Proteomes" id="UP000276984">
    <property type="component" value="Chromosome"/>
</dbReference>
<dbReference type="GO" id="GO:0005886">
    <property type="term" value="C:plasma membrane"/>
    <property type="evidence" value="ECO:0007669"/>
    <property type="project" value="UniProtKB-SubCell"/>
</dbReference>
<keyword evidence="2" id="KW-1134">Transmembrane beta strand</keyword>
<dbReference type="EMBL" id="CP032707">
    <property type="protein sequence ID" value="AYG95945.1"/>
    <property type="molecule type" value="Genomic_DNA"/>
</dbReference>
<dbReference type="AlphaFoldDB" id="A0A494RHR8"/>
<evidence type="ECO:0000313" key="4">
    <source>
        <dbReference type="EMBL" id="AYG95945.1"/>
    </source>
</evidence>
<organism evidence="4 5">
    <name type="scientific">Brevundimonas naejangsanensis</name>
    <dbReference type="NCBI Taxonomy" id="588932"/>
    <lineage>
        <taxon>Bacteria</taxon>
        <taxon>Pseudomonadati</taxon>
        <taxon>Pseudomonadota</taxon>
        <taxon>Alphaproteobacteria</taxon>
        <taxon>Caulobacterales</taxon>
        <taxon>Caulobacteraceae</taxon>
        <taxon>Brevundimonas</taxon>
    </lineage>
</organism>
<evidence type="ECO:0000256" key="1">
    <source>
        <dbReference type="ARBA" id="ARBA00007613"/>
    </source>
</evidence>
<evidence type="ECO:0000256" key="3">
    <source>
        <dbReference type="SAM" id="Coils"/>
    </source>
</evidence>
<name>A0A494RHR8_9CAUL</name>
<reference evidence="4 5" key="1">
    <citation type="submission" date="2018-10" db="EMBL/GenBank/DDBJ databases">
        <title>Complete genome sequence of Brevundimonas naejangsanensis BRV3.</title>
        <authorList>
            <person name="Berrios L."/>
            <person name="Ely B."/>
        </authorList>
    </citation>
    <scope>NUCLEOTIDE SEQUENCE [LARGE SCALE GENOMIC DNA]</scope>
    <source>
        <strain evidence="4 5">BRV3</strain>
    </source>
</reference>
<feature type="coiled-coil region" evidence="3">
    <location>
        <begin position="68"/>
        <end position="95"/>
    </location>
</feature>